<dbReference type="InterPro" id="IPR025743">
    <property type="entry name" value="TssM1_N"/>
</dbReference>
<dbReference type="EMBL" id="JAEQNA010000001">
    <property type="protein sequence ID" value="MBL0419629.1"/>
    <property type="molecule type" value="Genomic_DNA"/>
</dbReference>
<evidence type="ECO:0000313" key="6">
    <source>
        <dbReference type="Proteomes" id="UP000613011"/>
    </source>
</evidence>
<dbReference type="NCBIfam" id="TIGR03348">
    <property type="entry name" value="VI_IcmF"/>
    <property type="match status" value="1"/>
</dbReference>
<protein>
    <submittedName>
        <fullName evidence="5">Type VI secretion system membrane subunit TssM</fullName>
    </submittedName>
</protein>
<dbReference type="RefSeq" id="WP_201682643.1">
    <property type="nucleotide sequence ID" value="NZ_JAEQNA010000001.1"/>
</dbReference>
<evidence type="ECO:0000259" key="4">
    <source>
        <dbReference type="Pfam" id="PF14331"/>
    </source>
</evidence>
<dbReference type="InterPro" id="IPR009612">
    <property type="entry name" value="IcmF-rel"/>
</dbReference>
<dbReference type="InterPro" id="IPR027417">
    <property type="entry name" value="P-loop_NTPase"/>
</dbReference>
<dbReference type="PANTHER" id="PTHR36153">
    <property type="entry name" value="INNER MEMBRANE PROTEIN-RELATED"/>
    <property type="match status" value="1"/>
</dbReference>
<dbReference type="InterPro" id="IPR010623">
    <property type="entry name" value="IcmF_C"/>
</dbReference>
<dbReference type="Gene3D" id="3.40.50.300">
    <property type="entry name" value="P-loop containing nucleotide triphosphate hydrolases"/>
    <property type="match status" value="1"/>
</dbReference>
<feature type="domain" description="IcmF-related" evidence="3">
    <location>
        <begin position="502"/>
        <end position="807"/>
    </location>
</feature>
<dbReference type="Pfam" id="PF14331">
    <property type="entry name" value="IcmF-related_N"/>
    <property type="match status" value="1"/>
</dbReference>
<accession>A0A937D0N8</accession>
<sequence length="1164" mass="127118">MKSLLRTLASPLVLGTLGMAVLSALVWWIGPLVSIGQVAILADTSTRIVTLAVLWVAWAGYVALRIGSRRRRNAMLLQGIGGPQSAADREGQVLKQRFDEAIGRLQPGAGWRRALLGRSDGLYGLPWYMFIGAPGSGKTTALLNAGLHFVVEDPERRSVQGIGGTRNCDWWFTREAVLIDTAGRYTLQESDRSIDSAAWNRFLSLLRQARPRRPINGVLLTVNVQDLLQQDDTLRQEHAVKLRSRLAELQAKLGVRPPVYVLVTKADLIGGFTETFELLGKEDRDQVWGFTFRADRFDPSDPLRDFESEYRLLQERLGAGLLDRLRAERDPVRRGLIFGFGSEFAALRPVLSDFLQRVFGSSAGPHEGVTLRGVYFTSGTQEGTPIDRVMGMLSRTFGMEERASRPPSGRGRSYFLRRLLQDVVFAESHLVSFNAAAERRRRMTRVAGFAAVGVAALLVVAGWAVSYLRNVRHAEEVAARVPPLRAAAEALPSSGADVLRLLPVLDAAATAGAAGAFPVDDPPLLHTLGLYQGEKLDAGAQAGYQKLLQNGLAPRVVRRLEERLRASNRNNLEQAYEALKAYLMVYSPQHFNAEALKAWVEVDWDEQLRQLAPEQRQALDRHLDAMLALGAPAAIAPADAQLVAGTRDMLASFPLEYRIYSRLHRRYRAELPEFTVAGAAGPQAANVLVRASGEPLSRGVPGLYTRDGYAKVFQQGPLARVSAQMAAEDAWVLGRASRPVAVALGAELENRVRRLYLEDYARHWERLLADVRLAPPAGLQASIDSARVLSGPDSPMAAFLRAAARETVLSPAAREPSALGQAAAAANQAKKEISRLVDTGPAPVAGQGPIERIVDDRFASLHRLFAGQPAPIEQMTRIFADVHAQLAAVDAAQKSRSTPPPVDAVKLKAAAAQLPPSVQSAVQALVDSGTRTGREAEQSALAGELRPIYEFCARAVANRYPLAAGSRADVLPGDFGQLFAPGGLLDEFFQRRLAHLVDTGTNPWSYKPLADGSRPAAQGSLAEFQRAARIRDVFFRGGGRMPNFRHDLRAVEFSGDVKEVKLEMDGQVTTITPGSTASLTVPAPRAVSQLRVHLGTSPPLQFEGPWAAFRMFDHFEVLPAAQPERFGLLMIRGASQARLEVVANSAFNPYRMRELRQFRCPGSL</sequence>
<name>A0A937D0N8_9BURK</name>
<evidence type="ECO:0000313" key="5">
    <source>
        <dbReference type="EMBL" id="MBL0419629.1"/>
    </source>
</evidence>
<reference evidence="5" key="1">
    <citation type="submission" date="2021-01" db="EMBL/GenBank/DDBJ databases">
        <title>Ramlibacter sp. strain AW1 16S ribosomal RNA gene Genome sequencing and assembly.</title>
        <authorList>
            <person name="Kang M."/>
        </authorList>
    </citation>
    <scope>NUCLEOTIDE SEQUENCE</scope>
    <source>
        <strain evidence="5">AW1</strain>
    </source>
</reference>
<keyword evidence="6" id="KW-1185">Reference proteome</keyword>
<dbReference type="CDD" id="cd00882">
    <property type="entry name" value="Ras_like_GTPase"/>
    <property type="match status" value="1"/>
</dbReference>
<feature type="transmembrane region" description="Helical" evidence="1">
    <location>
        <begin position="446"/>
        <end position="468"/>
    </location>
</feature>
<feature type="domain" description="Type VI secretion system component TssM1 N-terminal" evidence="4">
    <location>
        <begin position="194"/>
        <end position="451"/>
    </location>
</feature>
<keyword evidence="1" id="KW-0812">Transmembrane</keyword>
<feature type="transmembrane region" description="Helical" evidence="1">
    <location>
        <begin position="48"/>
        <end position="67"/>
    </location>
</feature>
<organism evidence="5 6">
    <name type="scientific">Ramlibacter aurantiacus</name>
    <dbReference type="NCBI Taxonomy" id="2801330"/>
    <lineage>
        <taxon>Bacteria</taxon>
        <taxon>Pseudomonadati</taxon>
        <taxon>Pseudomonadota</taxon>
        <taxon>Betaproteobacteria</taxon>
        <taxon>Burkholderiales</taxon>
        <taxon>Comamonadaceae</taxon>
        <taxon>Ramlibacter</taxon>
    </lineage>
</organism>
<feature type="domain" description="Type VI secretion system IcmF C-terminal" evidence="2">
    <location>
        <begin position="1048"/>
        <end position="1145"/>
    </location>
</feature>
<keyword evidence="1" id="KW-0472">Membrane</keyword>
<dbReference type="AlphaFoldDB" id="A0A937D0N8"/>
<dbReference type="InterPro" id="IPR053156">
    <property type="entry name" value="T6SS_TssM-like"/>
</dbReference>
<dbReference type="Pfam" id="PF06761">
    <property type="entry name" value="IcmF-related"/>
    <property type="match status" value="1"/>
</dbReference>
<gene>
    <name evidence="5" type="primary">tssM</name>
    <name evidence="5" type="ORF">JI739_04625</name>
</gene>
<keyword evidence="1" id="KW-1133">Transmembrane helix</keyword>
<evidence type="ECO:0000259" key="2">
    <source>
        <dbReference type="Pfam" id="PF06744"/>
    </source>
</evidence>
<evidence type="ECO:0000259" key="3">
    <source>
        <dbReference type="Pfam" id="PF06761"/>
    </source>
</evidence>
<feature type="transmembrane region" description="Helical" evidence="1">
    <location>
        <begin position="12"/>
        <end position="42"/>
    </location>
</feature>
<dbReference type="Proteomes" id="UP000613011">
    <property type="component" value="Unassembled WGS sequence"/>
</dbReference>
<dbReference type="Pfam" id="PF06744">
    <property type="entry name" value="IcmF_C"/>
    <property type="match status" value="1"/>
</dbReference>
<evidence type="ECO:0000256" key="1">
    <source>
        <dbReference type="SAM" id="Phobius"/>
    </source>
</evidence>
<comment type="caution">
    <text evidence="5">The sequence shown here is derived from an EMBL/GenBank/DDBJ whole genome shotgun (WGS) entry which is preliminary data.</text>
</comment>
<proteinExistence type="predicted"/>
<dbReference type="PANTHER" id="PTHR36153:SF1">
    <property type="entry name" value="TYPE VI SECRETION SYSTEM COMPONENT TSSM1"/>
    <property type="match status" value="1"/>
</dbReference>
<dbReference type="SUPFAM" id="SSF52540">
    <property type="entry name" value="P-loop containing nucleoside triphosphate hydrolases"/>
    <property type="match status" value="1"/>
</dbReference>
<dbReference type="InterPro" id="IPR017731">
    <property type="entry name" value="TssM1-like"/>
</dbReference>